<keyword evidence="12" id="KW-1185">Reference proteome</keyword>
<organism evidence="11 12">
    <name type="scientific">Tissierella praeacuta DSM 18095</name>
    <dbReference type="NCBI Taxonomy" id="1123404"/>
    <lineage>
        <taxon>Bacteria</taxon>
        <taxon>Bacillati</taxon>
        <taxon>Bacillota</taxon>
        <taxon>Tissierellia</taxon>
        <taxon>Tissierellales</taxon>
        <taxon>Tissierellaceae</taxon>
        <taxon>Tissierella</taxon>
    </lineage>
</organism>
<comment type="catalytic activity">
    <reaction evidence="7 8">
        <text>dihydrourocanate + A = urocanate + AH2</text>
        <dbReference type="Rhea" id="RHEA:36059"/>
        <dbReference type="ChEBI" id="CHEBI:13193"/>
        <dbReference type="ChEBI" id="CHEBI:17499"/>
        <dbReference type="ChEBI" id="CHEBI:27247"/>
        <dbReference type="ChEBI" id="CHEBI:72991"/>
        <dbReference type="EC" id="1.3.99.33"/>
    </reaction>
</comment>
<reference evidence="12" key="1">
    <citation type="submission" date="2016-11" db="EMBL/GenBank/DDBJ databases">
        <authorList>
            <person name="Varghese N."/>
            <person name="Submissions S."/>
        </authorList>
    </citation>
    <scope>NUCLEOTIDE SEQUENCE [LARGE SCALE GENOMIC DNA]</scope>
    <source>
        <strain evidence="12">DSM 18095</strain>
    </source>
</reference>
<evidence type="ECO:0000256" key="7">
    <source>
        <dbReference type="ARBA" id="ARBA00049922"/>
    </source>
</evidence>
<dbReference type="AlphaFoldDB" id="A0A1M4TAI5"/>
<dbReference type="GO" id="GO:0033765">
    <property type="term" value="F:steroid dehydrogenase activity, acting on the CH-CH group of donors"/>
    <property type="evidence" value="ECO:0007669"/>
    <property type="project" value="UniProtKB-ARBA"/>
</dbReference>
<proteinExistence type="inferred from homology"/>
<feature type="domain" description="FMN-binding" evidence="10">
    <location>
        <begin position="51"/>
        <end position="125"/>
    </location>
</feature>
<dbReference type="InterPro" id="IPR050315">
    <property type="entry name" value="FAD-oxidoreductase_2"/>
</dbReference>
<evidence type="ECO:0000256" key="2">
    <source>
        <dbReference type="ARBA" id="ARBA00013137"/>
    </source>
</evidence>
<evidence type="ECO:0000256" key="8">
    <source>
        <dbReference type="RuleBase" id="RU366062"/>
    </source>
</evidence>
<evidence type="ECO:0000256" key="6">
    <source>
        <dbReference type="ARBA" id="ARBA00023002"/>
    </source>
</evidence>
<evidence type="ECO:0000256" key="5">
    <source>
        <dbReference type="ARBA" id="ARBA00022827"/>
    </source>
</evidence>
<comment type="cofactor">
    <cofactor evidence="8">
        <name>FAD</name>
        <dbReference type="ChEBI" id="CHEBI:57692"/>
    </cofactor>
    <text evidence="8">Binds 1 FAD per subunit.</text>
</comment>
<dbReference type="InterPro" id="IPR007329">
    <property type="entry name" value="FMN-bd"/>
</dbReference>
<dbReference type="Gene3D" id="3.90.700.10">
    <property type="entry name" value="Succinate dehydrogenase/fumarate reductase flavoprotein, catalytic domain"/>
    <property type="match status" value="1"/>
</dbReference>
<dbReference type="SUPFAM" id="SSF51905">
    <property type="entry name" value="FAD/NAD(P)-binding domain"/>
    <property type="match status" value="1"/>
</dbReference>
<dbReference type="InterPro" id="IPR003953">
    <property type="entry name" value="FAD-dep_OxRdtase_2_FAD-bd"/>
</dbReference>
<evidence type="ECO:0000256" key="4">
    <source>
        <dbReference type="ARBA" id="ARBA00022630"/>
    </source>
</evidence>
<keyword evidence="4 8" id="KW-0285">Flavoprotein</keyword>
<evidence type="ECO:0000256" key="1">
    <source>
        <dbReference type="ARBA" id="ARBA00008040"/>
    </source>
</evidence>
<dbReference type="GO" id="GO:0010181">
    <property type="term" value="F:FMN binding"/>
    <property type="evidence" value="ECO:0007669"/>
    <property type="project" value="InterPro"/>
</dbReference>
<keyword evidence="8" id="KW-0732">Signal</keyword>
<comment type="cofactor">
    <cofactor evidence="8">
        <name>FMN</name>
        <dbReference type="ChEBI" id="CHEBI:58210"/>
    </cofactor>
    <text evidence="8">Binds 1 or 2 FMN covalently per subunit.</text>
</comment>
<dbReference type="Pfam" id="PF00890">
    <property type="entry name" value="FAD_binding_2"/>
    <property type="match status" value="2"/>
</dbReference>
<accession>A0A1M4TAI5</accession>
<evidence type="ECO:0000313" key="12">
    <source>
        <dbReference type="Proteomes" id="UP000184114"/>
    </source>
</evidence>
<dbReference type="PANTHER" id="PTHR43400">
    <property type="entry name" value="FUMARATE REDUCTASE"/>
    <property type="match status" value="1"/>
</dbReference>
<evidence type="ECO:0000256" key="3">
    <source>
        <dbReference type="ARBA" id="ARBA00015872"/>
    </source>
</evidence>
<dbReference type="EC" id="1.3.99.33" evidence="2 8"/>
<dbReference type="Pfam" id="PF04205">
    <property type="entry name" value="FMN_bind"/>
    <property type="match status" value="1"/>
</dbReference>
<dbReference type="SMART" id="SM00900">
    <property type="entry name" value="FMN_bind"/>
    <property type="match status" value="1"/>
</dbReference>
<name>A0A1M4TAI5_9FIRM</name>
<keyword evidence="6 8" id="KW-0560">Oxidoreductase</keyword>
<dbReference type="STRING" id="1123404.SAMN02745784_00582"/>
<feature type="chain" id="PRO_5039745844" description="Urocanate reductase" evidence="8">
    <location>
        <begin position="26"/>
        <end position="645"/>
    </location>
</feature>
<dbReference type="PANTHER" id="PTHR43400:SF7">
    <property type="entry name" value="FAD-DEPENDENT OXIDOREDUCTASE 2 FAD BINDING DOMAIN-CONTAINING PROTEIN"/>
    <property type="match status" value="1"/>
</dbReference>
<gene>
    <name evidence="11" type="ORF">SAMN02745784_00582</name>
</gene>
<dbReference type="GeneID" id="90996562"/>
<dbReference type="InterPro" id="IPR036188">
    <property type="entry name" value="FAD/NAD-bd_sf"/>
</dbReference>
<evidence type="ECO:0000313" key="11">
    <source>
        <dbReference type="EMBL" id="SHE41420.1"/>
    </source>
</evidence>
<dbReference type="Proteomes" id="UP000184114">
    <property type="component" value="Unassembled WGS sequence"/>
</dbReference>
<dbReference type="Gene3D" id="3.50.50.60">
    <property type="entry name" value="FAD/NAD(P)-binding domain"/>
    <property type="match status" value="2"/>
</dbReference>
<dbReference type="EMBL" id="FQTY01000002">
    <property type="protein sequence ID" value="SHE41420.1"/>
    <property type="molecule type" value="Genomic_DNA"/>
</dbReference>
<dbReference type="GO" id="GO:0016020">
    <property type="term" value="C:membrane"/>
    <property type="evidence" value="ECO:0007669"/>
    <property type="project" value="InterPro"/>
</dbReference>
<evidence type="ECO:0000259" key="10">
    <source>
        <dbReference type="SMART" id="SM00900"/>
    </source>
</evidence>
<feature type="signal peptide" evidence="8">
    <location>
        <begin position="1"/>
        <end position="25"/>
    </location>
</feature>
<dbReference type="PROSITE" id="PS51257">
    <property type="entry name" value="PROKAR_LIPOPROTEIN"/>
    <property type="match status" value="1"/>
</dbReference>
<comment type="similarity">
    <text evidence="1 8">Belongs to the FAD-dependent oxidoreductase 2 family. FRD/SDH subfamily.</text>
</comment>
<keyword evidence="5 8" id="KW-0274">FAD</keyword>
<dbReference type="InterPro" id="IPR027477">
    <property type="entry name" value="Succ_DH/fumarate_Rdtase_cat_sf"/>
</dbReference>
<keyword evidence="9" id="KW-0175">Coiled coil</keyword>
<evidence type="ECO:0000256" key="9">
    <source>
        <dbReference type="SAM" id="Coils"/>
    </source>
</evidence>
<sequence length="645" mass="69115">MFKFTKKHIALFLVLTMALSLVGCGKDKAPTSSNKGEGKFVPGVYTGEAKGISDTLTLEVEVDEENILSVKILNHSETPGISDTAIDRIPKEIVEYQSLNIDTISGATVSSTAILEAAKQALEKAGANIDDLLKEVDKSSSNGEVIEKTTDVVIVGGGGAGLAAAVSALQNNAKVIVLEKMPTLGGSTIMAGGQYNAVDSKRQEALTMRPELIKQIEGITKEEPVNEIHKRLMSELAEQIKEYKKNKSTYMFDSPQLHALQAFNGGDKKGNLELIEKFAYGAKESVGWLEGLGVKISDEIATVTGALWPRTHQFIKPLTTGPIDAYVEFISSKGDDAEIILETKITDIIMKDGKAVGVKGLQGNNEIIVNANKGVIIATGGFARNKELVAKYDELWGDLSNLNSTNSVSATGDGIVMADAIGASLVGMEYIQLLPVGHPETGGMSGNISINAANQLFINNKGERFVAEDSRRDTLTKGLLEQPDQIMWILHDAHEYYNEDVKNDFNESIGKLVESGIAVKGNTIEELAEQMKVDPATLKNTVDTYNKAVRGEISDPLGKNLLQDEFNKAPFYASVRVPTIHHTMGGIEINTDAQVVDKNGNIIKGLYAAGEVTGGIHGSNRLGGNAIPDTVVYGKIAGESAALEK</sequence>
<dbReference type="SUPFAM" id="SSF56425">
    <property type="entry name" value="Succinate dehydrogenase/fumarate reductase flavoprotein, catalytic domain"/>
    <property type="match status" value="1"/>
</dbReference>
<protein>
    <recommendedName>
        <fullName evidence="3 8">Urocanate reductase</fullName>
        <ecNumber evidence="2 8">1.3.99.33</ecNumber>
    </recommendedName>
</protein>
<feature type="coiled-coil region" evidence="9">
    <location>
        <begin position="115"/>
        <end position="142"/>
    </location>
</feature>
<dbReference type="Gene3D" id="3.90.1010.20">
    <property type="match status" value="1"/>
</dbReference>
<dbReference type="RefSeq" id="WP_072972979.1">
    <property type="nucleotide sequence ID" value="NZ_FQTY01000002.1"/>
</dbReference>
<dbReference type="NCBIfam" id="TIGR01813">
    <property type="entry name" value="flavo_cyto_c"/>
    <property type="match status" value="1"/>
</dbReference>
<dbReference type="InterPro" id="IPR010960">
    <property type="entry name" value="Flavocytochrome_c"/>
</dbReference>